<organism evidence="2 3">
    <name type="scientific">Microthlaspi erraticum</name>
    <dbReference type="NCBI Taxonomy" id="1685480"/>
    <lineage>
        <taxon>Eukaryota</taxon>
        <taxon>Viridiplantae</taxon>
        <taxon>Streptophyta</taxon>
        <taxon>Embryophyta</taxon>
        <taxon>Tracheophyta</taxon>
        <taxon>Spermatophyta</taxon>
        <taxon>Magnoliopsida</taxon>
        <taxon>eudicotyledons</taxon>
        <taxon>Gunneridae</taxon>
        <taxon>Pentapetalae</taxon>
        <taxon>rosids</taxon>
        <taxon>malvids</taxon>
        <taxon>Brassicales</taxon>
        <taxon>Brassicaceae</taxon>
        <taxon>Coluteocarpeae</taxon>
        <taxon>Microthlaspi</taxon>
    </lineage>
</organism>
<comment type="caution">
    <text evidence="2">The sequence shown here is derived from an EMBL/GenBank/DDBJ whole genome shotgun (WGS) entry which is preliminary data.</text>
</comment>
<dbReference type="InterPro" id="IPR004312">
    <property type="entry name" value="ATHILA_Orf1_C"/>
</dbReference>
<accession>A0A6D2KCR1</accession>
<evidence type="ECO:0000313" key="3">
    <source>
        <dbReference type="Proteomes" id="UP000467841"/>
    </source>
</evidence>
<dbReference type="EMBL" id="CACVBM020001436">
    <property type="protein sequence ID" value="CAA7050038.1"/>
    <property type="molecule type" value="Genomic_DNA"/>
</dbReference>
<keyword evidence="3" id="KW-1185">Reference proteome</keyword>
<name>A0A6D2KCR1_9BRAS</name>
<evidence type="ECO:0000313" key="2">
    <source>
        <dbReference type="EMBL" id="CAA7050038.1"/>
    </source>
</evidence>
<protein>
    <recommendedName>
        <fullName evidence="1">Arabidopsis retrotransposon Orf1 C-terminal domain-containing protein</fullName>
    </recommendedName>
</protein>
<gene>
    <name evidence="2" type="ORF">MERR_LOCUS37273</name>
</gene>
<dbReference type="Pfam" id="PF03078">
    <property type="entry name" value="ATHILA"/>
    <property type="match status" value="1"/>
</dbReference>
<sequence>MADLDQGLGWITFLADGVKREVTFRQLQILFGFNYGEGTEWKFSKRELQSVWTTIAEGVYSSSRSKAAQIRSPILRYVHKELANTFFARKTTDQLLNYKITAYNTHFQEKRKLSVGGLVTPILHAAGVDPSRHKVTPPGGMEIKFCKTNLLINHKEVNGMYQFLFKHSTAGVSKMLLPNPDFTTELELNRVEDQVEEEVQTDGVLGEPDCYYFEEYEAPRMNPPVVAAHKRIGLLQNFNK</sequence>
<proteinExistence type="predicted"/>
<feature type="domain" description="Arabidopsis retrotransposon Orf1 C-terminal" evidence="1">
    <location>
        <begin position="6"/>
        <end position="94"/>
    </location>
</feature>
<dbReference type="AlphaFoldDB" id="A0A6D2KCR1"/>
<dbReference type="OrthoDB" id="1750933at2759"/>
<reference evidence="2" key="1">
    <citation type="submission" date="2020-01" db="EMBL/GenBank/DDBJ databases">
        <authorList>
            <person name="Mishra B."/>
        </authorList>
    </citation>
    <scope>NUCLEOTIDE SEQUENCE [LARGE SCALE GENOMIC DNA]</scope>
</reference>
<evidence type="ECO:0000259" key="1">
    <source>
        <dbReference type="Pfam" id="PF03078"/>
    </source>
</evidence>
<dbReference type="Proteomes" id="UP000467841">
    <property type="component" value="Unassembled WGS sequence"/>
</dbReference>